<dbReference type="STRING" id="1123510.GCA_000620025_01247"/>
<gene>
    <name evidence="13" type="ORF">ZBT109_2294</name>
</gene>
<feature type="domain" description="Nucleotidyl transferase" evidence="10">
    <location>
        <begin position="8"/>
        <end position="291"/>
    </location>
</feature>
<protein>
    <recommendedName>
        <fullName evidence="3">mannose-1-phosphate guanylyltransferase</fullName>
        <ecNumber evidence="3">2.7.7.13</ecNumber>
    </recommendedName>
</protein>
<dbReference type="SUPFAM" id="SSF51182">
    <property type="entry name" value="RmlC-like cupins"/>
    <property type="match status" value="1"/>
</dbReference>
<dbReference type="InterPro" id="IPR029044">
    <property type="entry name" value="Nucleotide-diphossugar_trans"/>
</dbReference>
<dbReference type="OrthoDB" id="9806359at2"/>
<dbReference type="FunFam" id="3.90.550.10:FF:000046">
    <property type="entry name" value="Mannose-1-phosphate guanylyltransferase (GDP)"/>
    <property type="match status" value="1"/>
</dbReference>
<dbReference type="InterPro" id="IPR005835">
    <property type="entry name" value="NTP_transferase_dom"/>
</dbReference>
<evidence type="ECO:0000259" key="11">
    <source>
        <dbReference type="Pfam" id="PF01050"/>
    </source>
</evidence>
<keyword evidence="5 13" id="KW-0548">Nucleotidyltransferase</keyword>
<evidence type="ECO:0000256" key="6">
    <source>
        <dbReference type="ARBA" id="ARBA00022741"/>
    </source>
</evidence>
<dbReference type="Pfam" id="PF01050">
    <property type="entry name" value="MannoseP_isomer"/>
    <property type="match status" value="1"/>
</dbReference>
<dbReference type="KEGG" id="zpl:ZBT109_2294"/>
<evidence type="ECO:0000313" key="13">
    <source>
        <dbReference type="EMBL" id="BBG31026.1"/>
    </source>
</evidence>
<dbReference type="InterPro" id="IPR051161">
    <property type="entry name" value="Mannose-6P_isomerase_type2"/>
</dbReference>
<comment type="similarity">
    <text evidence="2 9">Belongs to the mannose-6-phosphate isomerase type 2 family.</text>
</comment>
<dbReference type="InterPro" id="IPR001538">
    <property type="entry name" value="Man6P_isomerase-2_C"/>
</dbReference>
<dbReference type="Proteomes" id="UP000267342">
    <property type="component" value="Chromosome"/>
</dbReference>
<evidence type="ECO:0000256" key="9">
    <source>
        <dbReference type="RuleBase" id="RU004190"/>
    </source>
</evidence>
<keyword evidence="14" id="KW-1185">Reference proteome</keyword>
<dbReference type="PANTHER" id="PTHR46390">
    <property type="entry name" value="MANNOSE-1-PHOSPHATE GUANYLYLTRANSFERASE"/>
    <property type="match status" value="1"/>
</dbReference>
<sequence length="477" mass="53554">MTTTSLYPIILAGGTGSLLWPLSRAQHPKQFLCLDGQYTMLQDAVRRLDGLQHKAPIIVCNEQYRFIVADQLLQLPSQAYDILLEPARRNTAPSIALAAFDALRREPEGDPLLLVLAADHVIRDTAAFQRSVQHAIPLAEAGRLVTFGTVPERPETGYGYIRRGKPLSEPDAFDVDRFVEKPDSTDAEAYVSSGDYYWNSGMFLFRARRYLEALQTHRPDIYEACETAMQSLTQGEDFERVDSDAFKQCPAESIDYAVMEQTSDAAVVAMDAGWSDVGSWDSLWDIKPHDANGNATHGDVISFDTHDSYIRSESALVATLGVKDLIVVQTKDAVLIADRHHAQDVRKVVAELERTGRREQETQLEVFRPWGKYASIDEGKRYLVKRITVKPGAQLSLQMHHHRAEHWIVVTGTARVVLENESHLLSENESIYIPLGQTHRLENPGKIPLELIEVSSGAYIGEDDIVRFEDHYGRTSR</sequence>
<proteinExistence type="inferred from homology"/>
<dbReference type="Gene3D" id="3.90.550.10">
    <property type="entry name" value="Spore Coat Polysaccharide Biosynthesis Protein SpsA, Chain A"/>
    <property type="match status" value="1"/>
</dbReference>
<comment type="catalytic activity">
    <reaction evidence="8">
        <text>alpha-D-mannose 1-phosphate + GTP + H(+) = GDP-alpha-D-mannose + diphosphate</text>
        <dbReference type="Rhea" id="RHEA:15229"/>
        <dbReference type="ChEBI" id="CHEBI:15378"/>
        <dbReference type="ChEBI" id="CHEBI:33019"/>
        <dbReference type="ChEBI" id="CHEBI:37565"/>
        <dbReference type="ChEBI" id="CHEBI:57527"/>
        <dbReference type="ChEBI" id="CHEBI:58409"/>
        <dbReference type="EC" id="2.7.7.13"/>
    </reaction>
</comment>
<dbReference type="Pfam" id="PF00483">
    <property type="entry name" value="NTP_transferase"/>
    <property type="match status" value="1"/>
</dbReference>
<dbReference type="GO" id="GO:0000271">
    <property type="term" value="P:polysaccharide biosynthetic process"/>
    <property type="evidence" value="ECO:0007669"/>
    <property type="project" value="InterPro"/>
</dbReference>
<dbReference type="GO" id="GO:0005525">
    <property type="term" value="F:GTP binding"/>
    <property type="evidence" value="ECO:0007669"/>
    <property type="project" value="UniProtKB-KW"/>
</dbReference>
<dbReference type="AlphaFoldDB" id="A0A348HHC4"/>
<keyword evidence="6" id="KW-0547">Nucleotide-binding</keyword>
<dbReference type="GO" id="GO:0004475">
    <property type="term" value="F:mannose-1-phosphate guanylyltransferase (GTP) activity"/>
    <property type="evidence" value="ECO:0007669"/>
    <property type="project" value="UniProtKB-EC"/>
</dbReference>
<evidence type="ECO:0000259" key="12">
    <source>
        <dbReference type="Pfam" id="PF22640"/>
    </source>
</evidence>
<dbReference type="SUPFAM" id="SSF53448">
    <property type="entry name" value="Nucleotide-diphospho-sugar transferases"/>
    <property type="match status" value="1"/>
</dbReference>
<keyword evidence="4 13" id="KW-0808">Transferase</keyword>
<organism evidence="13 14">
    <name type="scientific">Zymobacter palmae</name>
    <dbReference type="NCBI Taxonomy" id="33074"/>
    <lineage>
        <taxon>Bacteria</taxon>
        <taxon>Pseudomonadati</taxon>
        <taxon>Pseudomonadota</taxon>
        <taxon>Gammaproteobacteria</taxon>
        <taxon>Oceanospirillales</taxon>
        <taxon>Halomonadaceae</taxon>
        <taxon>Zymobacter group</taxon>
        <taxon>Zymobacter</taxon>
    </lineage>
</organism>
<dbReference type="GO" id="GO:0009298">
    <property type="term" value="P:GDP-mannose biosynthetic process"/>
    <property type="evidence" value="ECO:0007669"/>
    <property type="project" value="UniProtKB-UniPathway"/>
</dbReference>
<dbReference type="Gene3D" id="2.60.120.10">
    <property type="entry name" value="Jelly Rolls"/>
    <property type="match status" value="1"/>
</dbReference>
<dbReference type="EMBL" id="AP018933">
    <property type="protein sequence ID" value="BBG31026.1"/>
    <property type="molecule type" value="Genomic_DNA"/>
</dbReference>
<reference evidence="13 14" key="1">
    <citation type="submission" date="2018-09" db="EMBL/GenBank/DDBJ databases">
        <title>Zymobacter palmae IAM14233 (=T109) whole genome analysis.</title>
        <authorList>
            <person name="Yanase H."/>
        </authorList>
    </citation>
    <scope>NUCLEOTIDE SEQUENCE [LARGE SCALE GENOMIC DNA]</scope>
    <source>
        <strain evidence="13 14">IAM14233</strain>
    </source>
</reference>
<accession>A0A348HHC4</accession>
<dbReference type="InterPro" id="IPR054566">
    <property type="entry name" value="ManC/GMP-like_b-helix"/>
</dbReference>
<evidence type="ECO:0000256" key="4">
    <source>
        <dbReference type="ARBA" id="ARBA00022679"/>
    </source>
</evidence>
<evidence type="ECO:0000256" key="1">
    <source>
        <dbReference type="ARBA" id="ARBA00004823"/>
    </source>
</evidence>
<evidence type="ECO:0000256" key="8">
    <source>
        <dbReference type="ARBA" id="ARBA00047343"/>
    </source>
</evidence>
<dbReference type="NCBIfam" id="TIGR01479">
    <property type="entry name" value="GMP_PMI"/>
    <property type="match status" value="1"/>
</dbReference>
<name>A0A348HHC4_9GAMM</name>
<dbReference type="UniPathway" id="UPA00126">
    <property type="reaction ID" value="UER00930"/>
</dbReference>
<dbReference type="InterPro" id="IPR011051">
    <property type="entry name" value="RmlC_Cupin_sf"/>
</dbReference>
<evidence type="ECO:0000256" key="5">
    <source>
        <dbReference type="ARBA" id="ARBA00022695"/>
    </source>
</evidence>
<evidence type="ECO:0000256" key="2">
    <source>
        <dbReference type="ARBA" id="ARBA00006115"/>
    </source>
</evidence>
<evidence type="ECO:0000313" key="14">
    <source>
        <dbReference type="Proteomes" id="UP000267342"/>
    </source>
</evidence>
<dbReference type="PANTHER" id="PTHR46390:SF1">
    <property type="entry name" value="MANNOSE-1-PHOSPHATE GUANYLYLTRANSFERASE"/>
    <property type="match status" value="1"/>
</dbReference>
<dbReference type="EC" id="2.7.7.13" evidence="3"/>
<dbReference type="CDD" id="cd02213">
    <property type="entry name" value="cupin_PMI_typeII_C"/>
    <property type="match status" value="1"/>
</dbReference>
<dbReference type="InterPro" id="IPR049577">
    <property type="entry name" value="GMPP_N"/>
</dbReference>
<evidence type="ECO:0000256" key="3">
    <source>
        <dbReference type="ARBA" id="ARBA00012387"/>
    </source>
</evidence>
<dbReference type="FunFam" id="2.60.120.10:FF:000032">
    <property type="entry name" value="Mannose-1-phosphate guanylyltransferase/mannose-6-phosphate isomerase"/>
    <property type="match status" value="1"/>
</dbReference>
<comment type="pathway">
    <text evidence="1">Nucleotide-sugar biosynthesis; GDP-alpha-D-mannose biosynthesis; GDP-alpha-D-mannose from alpha-D-mannose 1-phosphate (GTP route): step 1/1.</text>
</comment>
<dbReference type="Pfam" id="PF22640">
    <property type="entry name" value="ManC_GMP_beta-helix"/>
    <property type="match status" value="1"/>
</dbReference>
<dbReference type="CDD" id="cd02509">
    <property type="entry name" value="GDP-M1P_Guanylyltransferase"/>
    <property type="match status" value="1"/>
</dbReference>
<dbReference type="InterPro" id="IPR006375">
    <property type="entry name" value="Man1P_GuaTrfase/Man6P_Isoase"/>
</dbReference>
<feature type="domain" description="MannoseP isomerase/GMP-like beta-helix" evidence="12">
    <location>
        <begin position="298"/>
        <end position="352"/>
    </location>
</feature>
<dbReference type="InterPro" id="IPR014710">
    <property type="entry name" value="RmlC-like_jellyroll"/>
</dbReference>
<evidence type="ECO:0000256" key="7">
    <source>
        <dbReference type="ARBA" id="ARBA00023134"/>
    </source>
</evidence>
<dbReference type="RefSeq" id="WP_027706165.1">
    <property type="nucleotide sequence ID" value="NZ_AP018933.1"/>
</dbReference>
<evidence type="ECO:0000259" key="10">
    <source>
        <dbReference type="Pfam" id="PF00483"/>
    </source>
</evidence>
<keyword evidence="7" id="KW-0342">GTP-binding</keyword>
<feature type="domain" description="Mannose-6-phosphate isomerase type II C-terminal" evidence="11">
    <location>
        <begin position="356"/>
        <end position="470"/>
    </location>
</feature>